<dbReference type="InterPro" id="IPR019951">
    <property type="entry name" value="F420_OxRdatse_Rv3520c_pred"/>
</dbReference>
<dbReference type="Gene3D" id="3.20.20.30">
    <property type="entry name" value="Luciferase-like domain"/>
    <property type="match status" value="1"/>
</dbReference>
<evidence type="ECO:0000313" key="3">
    <source>
        <dbReference type="EMBL" id="KJF17552.1"/>
    </source>
</evidence>
<dbReference type="GO" id="GO:0016705">
    <property type="term" value="F:oxidoreductase activity, acting on paired donors, with incorporation or reduction of molecular oxygen"/>
    <property type="evidence" value="ECO:0007669"/>
    <property type="project" value="InterPro"/>
</dbReference>
<name>A0A0D8HIF3_9ACTN</name>
<dbReference type="InterPro" id="IPR036661">
    <property type="entry name" value="Luciferase-like_sf"/>
</dbReference>
<feature type="domain" description="Luciferase-like" evidence="2">
    <location>
        <begin position="14"/>
        <end position="322"/>
    </location>
</feature>
<dbReference type="RefSeq" id="WP_052605326.1">
    <property type="nucleotide sequence ID" value="NZ_JXYS01000036.1"/>
</dbReference>
<dbReference type="InterPro" id="IPR011251">
    <property type="entry name" value="Luciferase-like_dom"/>
</dbReference>
<dbReference type="Pfam" id="PF00296">
    <property type="entry name" value="Bac_luciferase"/>
    <property type="match status" value="1"/>
</dbReference>
<dbReference type="EMBL" id="JXYS01000036">
    <property type="protein sequence ID" value="KJF17552.1"/>
    <property type="molecule type" value="Genomic_DNA"/>
</dbReference>
<gene>
    <name evidence="3" type="ORF">AXFE_16130</name>
</gene>
<keyword evidence="4" id="KW-1185">Reference proteome</keyword>
<protein>
    <submittedName>
        <fullName evidence="3">Phthiodiolone/phenolphthiodiolone dimycocerosates ketoreductase</fullName>
        <ecNumber evidence="3">1.2.-.-</ecNumber>
    </submittedName>
</protein>
<evidence type="ECO:0000256" key="1">
    <source>
        <dbReference type="ARBA" id="ARBA00023002"/>
    </source>
</evidence>
<dbReference type="SUPFAM" id="SSF51679">
    <property type="entry name" value="Bacterial luciferase-like"/>
    <property type="match status" value="1"/>
</dbReference>
<accession>A0A0D8HIF3</accession>
<dbReference type="PATRIC" id="fig|1280514.3.peg.2116"/>
<evidence type="ECO:0000259" key="2">
    <source>
        <dbReference type="Pfam" id="PF00296"/>
    </source>
</evidence>
<sequence>MKLGLQMGYWGSKAPSGALELVKEAEALGYDSVWTAEAYGSDALTPLAWWGSHTSKIKLGTAIMQLSARTPTAAAMAAITLDYLSDGRFIMGVGASGPQVVEGWYGAPYPKPLARTKEYVEIVRSVLRREGPVSYDGVFYQLPYGGGEGLGKALKSTVHPLRGDLPIFLAAEGPKNVSLAAQIADGWFPFWFSPKSNDFYSLALQDGFKARGEAYDSSKFEVICPMPIVINDDIEKAADAIRPMIALYIGGMGAKAKNFHADVFVRMGYEAECARIQDLFLAGAKGEAMASIPMTMIEDVALIGPKDKIRHDLERWKETVITTVVTGGDIDSLRTLVELIL</sequence>
<dbReference type="AlphaFoldDB" id="A0A0D8HIF3"/>
<dbReference type="PANTHER" id="PTHR43244">
    <property type="match status" value="1"/>
</dbReference>
<comment type="caution">
    <text evidence="3">The sequence shown here is derived from an EMBL/GenBank/DDBJ whole genome shotgun (WGS) entry which is preliminary data.</text>
</comment>
<organism evidence="3 4">
    <name type="scientific">Acidithrix ferrooxidans</name>
    <dbReference type="NCBI Taxonomy" id="1280514"/>
    <lineage>
        <taxon>Bacteria</taxon>
        <taxon>Bacillati</taxon>
        <taxon>Actinomycetota</taxon>
        <taxon>Acidimicrobiia</taxon>
        <taxon>Acidimicrobiales</taxon>
        <taxon>Acidimicrobiaceae</taxon>
        <taxon>Acidithrix</taxon>
    </lineage>
</organism>
<dbReference type="PANTHER" id="PTHR43244:SF1">
    <property type="entry name" value="5,10-METHYLENETETRAHYDROMETHANOPTERIN REDUCTASE"/>
    <property type="match status" value="1"/>
</dbReference>
<dbReference type="InterPro" id="IPR050564">
    <property type="entry name" value="F420-G6PD/mer"/>
</dbReference>
<dbReference type="STRING" id="1280514.AXFE_16130"/>
<reference evidence="3 4" key="1">
    <citation type="submission" date="2015-01" db="EMBL/GenBank/DDBJ databases">
        <title>Draft genome of the acidophilic iron oxidizer Acidithrix ferrooxidans strain Py-F3.</title>
        <authorList>
            <person name="Poehlein A."/>
            <person name="Eisen S."/>
            <person name="Schloemann M."/>
            <person name="Johnson B.D."/>
            <person name="Daniel R."/>
            <person name="Muehling M."/>
        </authorList>
    </citation>
    <scope>NUCLEOTIDE SEQUENCE [LARGE SCALE GENOMIC DNA]</scope>
    <source>
        <strain evidence="3 4">Py-F3</strain>
    </source>
</reference>
<dbReference type="CDD" id="cd01097">
    <property type="entry name" value="Tetrahydromethanopterin_reductase"/>
    <property type="match status" value="1"/>
</dbReference>
<evidence type="ECO:0000313" key="4">
    <source>
        <dbReference type="Proteomes" id="UP000032360"/>
    </source>
</evidence>
<proteinExistence type="predicted"/>
<dbReference type="OrthoDB" id="3457164at2"/>
<dbReference type="NCBIfam" id="TIGR03559">
    <property type="entry name" value="F420_Rv3520c"/>
    <property type="match status" value="1"/>
</dbReference>
<dbReference type="EC" id="1.2.-.-" evidence="3"/>
<keyword evidence="1 3" id="KW-0560">Oxidoreductase</keyword>
<dbReference type="Proteomes" id="UP000032360">
    <property type="component" value="Unassembled WGS sequence"/>
</dbReference>